<dbReference type="EMBL" id="MFAM01000010">
    <property type="protein sequence ID" value="OGD79780.1"/>
    <property type="molecule type" value="Genomic_DNA"/>
</dbReference>
<evidence type="ECO:0000313" key="3">
    <source>
        <dbReference type="EMBL" id="OGD79780.1"/>
    </source>
</evidence>
<dbReference type="PANTHER" id="PTHR43630:SF2">
    <property type="entry name" value="GLYCOSYLTRANSFERASE"/>
    <property type="match status" value="1"/>
</dbReference>
<proteinExistence type="predicted"/>
<dbReference type="CDD" id="cd02511">
    <property type="entry name" value="Beta4Glucosyltransferase"/>
    <property type="match status" value="1"/>
</dbReference>
<reference evidence="3 4" key="1">
    <citation type="journal article" date="2016" name="Nat. Commun.">
        <title>Thousands of microbial genomes shed light on interconnected biogeochemical processes in an aquifer system.</title>
        <authorList>
            <person name="Anantharaman K."/>
            <person name="Brown C.T."/>
            <person name="Hug L.A."/>
            <person name="Sharon I."/>
            <person name="Castelle C.J."/>
            <person name="Probst A.J."/>
            <person name="Thomas B.C."/>
            <person name="Singh A."/>
            <person name="Wilkins M.J."/>
            <person name="Karaoz U."/>
            <person name="Brodie E.L."/>
            <person name="Williams K.H."/>
            <person name="Hubbard S.S."/>
            <person name="Banfield J.F."/>
        </authorList>
    </citation>
    <scope>NUCLEOTIDE SEQUENCE [LARGE SCALE GENOMIC DNA]</scope>
</reference>
<gene>
    <name evidence="3" type="ORF">A2368_01085</name>
</gene>
<dbReference type="SUPFAM" id="SSF53448">
    <property type="entry name" value="Nucleotide-diphospho-sugar transferases"/>
    <property type="match status" value="1"/>
</dbReference>
<keyword evidence="1" id="KW-1133">Transmembrane helix</keyword>
<protein>
    <recommendedName>
        <fullName evidence="2">Glycosyltransferase 2-like domain-containing protein</fullName>
    </recommendedName>
</protein>
<dbReference type="AlphaFoldDB" id="A0A1F5FJN0"/>
<dbReference type="InterPro" id="IPR029044">
    <property type="entry name" value="Nucleotide-diphossugar_trans"/>
</dbReference>
<accession>A0A1F5FJN0</accession>
<feature type="transmembrane region" description="Helical" evidence="1">
    <location>
        <begin position="215"/>
        <end position="234"/>
    </location>
</feature>
<dbReference type="Gene3D" id="3.90.550.10">
    <property type="entry name" value="Spore Coat Polysaccharide Biosynthesis Protein SpsA, Chain A"/>
    <property type="match status" value="1"/>
</dbReference>
<dbReference type="PANTHER" id="PTHR43630">
    <property type="entry name" value="POLY-BETA-1,6-N-ACETYL-D-GLUCOSAMINE SYNTHASE"/>
    <property type="match status" value="1"/>
</dbReference>
<comment type="caution">
    <text evidence="3">The sequence shown here is derived from an EMBL/GenBank/DDBJ whole genome shotgun (WGS) entry which is preliminary data.</text>
</comment>
<dbReference type="Proteomes" id="UP000176682">
    <property type="component" value="Unassembled WGS sequence"/>
</dbReference>
<organism evidence="3 4">
    <name type="scientific">Candidatus Collierbacteria bacterium RIFOXYB1_FULL_49_13</name>
    <dbReference type="NCBI Taxonomy" id="1817728"/>
    <lineage>
        <taxon>Bacteria</taxon>
        <taxon>Candidatus Collieribacteriota</taxon>
    </lineage>
</organism>
<evidence type="ECO:0000313" key="4">
    <source>
        <dbReference type="Proteomes" id="UP000176682"/>
    </source>
</evidence>
<evidence type="ECO:0000256" key="1">
    <source>
        <dbReference type="SAM" id="Phobius"/>
    </source>
</evidence>
<feature type="domain" description="Glycosyltransferase 2-like" evidence="2">
    <location>
        <begin position="14"/>
        <end position="132"/>
    </location>
</feature>
<keyword evidence="1" id="KW-0472">Membrane</keyword>
<dbReference type="InterPro" id="IPR001173">
    <property type="entry name" value="Glyco_trans_2-like"/>
</dbReference>
<evidence type="ECO:0000259" key="2">
    <source>
        <dbReference type="Pfam" id="PF00535"/>
    </source>
</evidence>
<keyword evidence="1" id="KW-0812">Transmembrane</keyword>
<name>A0A1F5FJN0_9BACT</name>
<dbReference type="Pfam" id="PF00535">
    <property type="entry name" value="Glycos_transf_2"/>
    <property type="match status" value="1"/>
</dbReference>
<sequence length="254" mass="28910">MLIFIDYFVINLTAIVLTQNNQETLPVTLSSLKFVSEILVIDDNSSDTTVKVAKKYGAKVIPHALKGDWSEQRNFALTKAKTDWVLFIDSDEVVTSSLKKEISRLKPGDTAGYYLKRLDVFCGATLNHGETGNIKLLRLARREVGHWIRPVHEIWQVKGRTKTLTAPLLHIRHFDISTLISRFDTYSTIDAREFSHHPFSFLSLLKPLAKFVYNYIYLLGFLDGLAGLTFAYLMSFYSLAVRIKTWEIASSRSA</sequence>